<keyword evidence="5" id="KW-1185">Reference proteome</keyword>
<dbReference type="Proteomes" id="UP001219901">
    <property type="component" value="Chromosome"/>
</dbReference>
<reference evidence="5" key="3">
    <citation type="submission" date="2023-06" db="EMBL/GenBank/DDBJ databases">
        <title>Pangenomics reveal diversification of enzyme families and niche specialization in globally abundant SAR202 bacteria.</title>
        <authorList>
            <person name="Saw J.H.W."/>
        </authorList>
    </citation>
    <scope>NUCLEOTIDE SEQUENCE [LARGE SCALE GENOMIC DNA]</scope>
    <source>
        <strain evidence="5">JH1073</strain>
    </source>
</reference>
<dbReference type="AlphaFoldDB" id="A0AAJ5ZG50"/>
<dbReference type="PANTHER" id="PTHR39419:SF1">
    <property type="entry name" value="SLL0814 PROTEIN"/>
    <property type="match status" value="1"/>
</dbReference>
<evidence type="ECO:0000256" key="1">
    <source>
        <dbReference type="SAM" id="MobiDB-lite"/>
    </source>
</evidence>
<feature type="transmembrane region" description="Helical" evidence="2">
    <location>
        <begin position="7"/>
        <end position="30"/>
    </location>
</feature>
<keyword evidence="2" id="KW-1133">Transmembrane helix</keyword>
<gene>
    <name evidence="3" type="ORF">GKO46_05235</name>
    <name evidence="4" type="ORF">GKO48_13480</name>
</gene>
<dbReference type="RefSeq" id="WP_342823919.1">
    <property type="nucleotide sequence ID" value="NZ_CP046146.1"/>
</dbReference>
<name>A0AAJ5ZG50_9CHLR</name>
<reference evidence="5 6" key="1">
    <citation type="submission" date="2019-11" db="EMBL/GenBank/DDBJ databases">
        <authorList>
            <person name="Cho J.-C."/>
        </authorList>
    </citation>
    <scope>NUCLEOTIDE SEQUENCE [LARGE SCALE GENOMIC DNA]</scope>
    <source>
        <strain evidence="4 5">JH1073</strain>
        <strain evidence="3 6">JH702</strain>
    </source>
</reference>
<organism evidence="4 5">
    <name type="scientific">Candidatus Lucifugimonas marina</name>
    <dbReference type="NCBI Taxonomy" id="3038979"/>
    <lineage>
        <taxon>Bacteria</taxon>
        <taxon>Bacillati</taxon>
        <taxon>Chloroflexota</taxon>
        <taxon>Dehalococcoidia</taxon>
        <taxon>SAR202 cluster</taxon>
        <taxon>Candidatus Lucifugimonadales</taxon>
        <taxon>Candidatus Lucifugimonadaceae</taxon>
        <taxon>Candidatus Lucifugimonas</taxon>
    </lineage>
</organism>
<feature type="region of interest" description="Disordered" evidence="1">
    <location>
        <begin position="242"/>
        <end position="267"/>
    </location>
</feature>
<keyword evidence="2" id="KW-0472">Membrane</keyword>
<dbReference type="PANTHER" id="PTHR39419">
    <property type="entry name" value="SLL0814 PROTEIN"/>
    <property type="match status" value="1"/>
</dbReference>
<dbReference type="InterPro" id="IPR007354">
    <property type="entry name" value="CruF-like"/>
</dbReference>
<evidence type="ECO:0000313" key="3">
    <source>
        <dbReference type="EMBL" id="MDG0866476.1"/>
    </source>
</evidence>
<evidence type="ECO:0000313" key="6">
    <source>
        <dbReference type="Proteomes" id="UP001321249"/>
    </source>
</evidence>
<reference evidence="4" key="2">
    <citation type="journal article" date="2023" name="Nat. Commun.">
        <title>Cultivation of marine bacteria of the SAR202 clade.</title>
        <authorList>
            <person name="Lim Y."/>
            <person name="Seo J.H."/>
            <person name="Giovannoni S.J."/>
            <person name="Kang I."/>
            <person name="Cho J.C."/>
        </authorList>
    </citation>
    <scope>NUCLEOTIDE SEQUENCE</scope>
    <source>
        <strain evidence="4">JH1073</strain>
    </source>
</reference>
<evidence type="ECO:0000256" key="2">
    <source>
        <dbReference type="SAM" id="Phobius"/>
    </source>
</evidence>
<evidence type="ECO:0000313" key="4">
    <source>
        <dbReference type="EMBL" id="WFG40569.1"/>
    </source>
</evidence>
<dbReference type="EMBL" id="WMBE01000002">
    <property type="protein sequence ID" value="MDG0866476.1"/>
    <property type="molecule type" value="Genomic_DNA"/>
</dbReference>
<feature type="transmembrane region" description="Helical" evidence="2">
    <location>
        <begin position="36"/>
        <end position="56"/>
    </location>
</feature>
<feature type="transmembrane region" description="Helical" evidence="2">
    <location>
        <begin position="169"/>
        <end position="191"/>
    </location>
</feature>
<feature type="transmembrane region" description="Helical" evidence="2">
    <location>
        <begin position="63"/>
        <end position="85"/>
    </location>
</feature>
<feature type="transmembrane region" description="Helical" evidence="2">
    <location>
        <begin position="129"/>
        <end position="149"/>
    </location>
</feature>
<sequence length="267" mass="29404">MSRIVNIFFLVSTGLYAVLWFGGVVSSALWDEAPDGTGWAAPAFLYLASIIVIVRVKGRNRLLFYAIGLYGFVAEVIGESTGFPFGEYSYSDAFGPALLDVPIALASAWIVVTAFAVNVLQKAGVQRTWWIVAGPGVMVVIDLILEPVATGPMGGWSWQDSFGYYGVPITNFFGWFLVSLPIFGVLAMTRYSDRGGAIVSSSVIVFFLLIALINLLWWPLIITTFSLVTYLSWRRLQSHSVTNRNSGDQPNRICNSPTTRNLNPRKK</sequence>
<dbReference type="Proteomes" id="UP001321249">
    <property type="component" value="Unassembled WGS sequence"/>
</dbReference>
<feature type="transmembrane region" description="Helical" evidence="2">
    <location>
        <begin position="203"/>
        <end position="233"/>
    </location>
</feature>
<protein>
    <submittedName>
        <fullName evidence="4">Carotenoid biosynthesis protein</fullName>
    </submittedName>
</protein>
<dbReference type="EMBL" id="CP046147">
    <property type="protein sequence ID" value="WFG40569.1"/>
    <property type="molecule type" value="Genomic_DNA"/>
</dbReference>
<evidence type="ECO:0000313" key="5">
    <source>
        <dbReference type="Proteomes" id="UP001219901"/>
    </source>
</evidence>
<proteinExistence type="predicted"/>
<feature type="transmembrane region" description="Helical" evidence="2">
    <location>
        <begin position="97"/>
        <end position="117"/>
    </location>
</feature>
<dbReference type="Pfam" id="PF04240">
    <property type="entry name" value="Caroten_synth"/>
    <property type="match status" value="1"/>
</dbReference>
<accession>A0AAJ5ZG50</accession>
<keyword evidence="2" id="KW-0812">Transmembrane</keyword>